<dbReference type="PATRIC" id="fig|84531.7.peg.2210"/>
<keyword evidence="3" id="KW-1185">Reference proteome</keyword>
<feature type="transmembrane region" description="Helical" evidence="1">
    <location>
        <begin position="117"/>
        <end position="139"/>
    </location>
</feature>
<dbReference type="KEGG" id="laq:GLA29479_2251"/>
<keyword evidence="2" id="KW-0808">Transferase</keyword>
<reference evidence="2 3" key="1">
    <citation type="journal article" date="2015" name="BMC Genomics">
        <title>Comparative genomics and metabolic profiling of the genus Lysobacter.</title>
        <authorList>
            <person name="de Bruijn I."/>
            <person name="Cheng X."/>
            <person name="de Jager V."/>
            <person name="Exposito R.G."/>
            <person name="Watrous J."/>
            <person name="Patel N."/>
            <person name="Postma J."/>
            <person name="Dorrestein P.C."/>
            <person name="Kobayashi D."/>
            <person name="Raaijmakers J.M."/>
        </authorList>
    </citation>
    <scope>NUCLEOTIDE SEQUENCE [LARGE SCALE GENOMIC DNA]</scope>
    <source>
        <strain evidence="2 3">76</strain>
    </source>
</reference>
<dbReference type="OrthoDB" id="1034332at2"/>
<dbReference type="RefSeq" id="WP_057919164.1">
    <property type="nucleotide sequence ID" value="NZ_CP011129.1"/>
</dbReference>
<dbReference type="KEGG" id="lab:LA76x_4318"/>
<keyword evidence="1" id="KW-0472">Membrane</keyword>
<organism evidence="2 3">
    <name type="scientific">Lysobacter antibioticus</name>
    <dbReference type="NCBI Taxonomy" id="84531"/>
    <lineage>
        <taxon>Bacteria</taxon>
        <taxon>Pseudomonadati</taxon>
        <taxon>Pseudomonadota</taxon>
        <taxon>Gammaproteobacteria</taxon>
        <taxon>Lysobacterales</taxon>
        <taxon>Lysobacteraceae</taxon>
        <taxon>Lysobacter</taxon>
    </lineage>
</organism>
<dbReference type="Gene3D" id="1.20.120.1760">
    <property type="match status" value="1"/>
</dbReference>
<dbReference type="Proteomes" id="UP000060787">
    <property type="component" value="Chromosome"/>
</dbReference>
<accession>A0A0S2DXG4</accession>
<evidence type="ECO:0000313" key="2">
    <source>
        <dbReference type="EMBL" id="ALN82429.1"/>
    </source>
</evidence>
<keyword evidence="1" id="KW-0812">Transmembrane</keyword>
<feature type="transmembrane region" description="Helical" evidence="1">
    <location>
        <begin position="160"/>
        <end position="191"/>
    </location>
</feature>
<evidence type="ECO:0000313" key="3">
    <source>
        <dbReference type="Proteomes" id="UP000060787"/>
    </source>
</evidence>
<dbReference type="STRING" id="84531.LA76x_4318"/>
<dbReference type="GO" id="GO:0016780">
    <property type="term" value="F:phosphotransferase activity, for other substituted phosphate groups"/>
    <property type="evidence" value="ECO:0007669"/>
    <property type="project" value="InterPro"/>
</dbReference>
<feature type="transmembrane region" description="Helical" evidence="1">
    <location>
        <begin position="21"/>
        <end position="50"/>
    </location>
</feature>
<keyword evidence="1" id="KW-1133">Transmembrane helix</keyword>
<sequence>MASIYALKGRFQALLRPLVRRLHALGVSANQVTVAAAVVSLAVAAAVGWGAAARPWLFALLPLWMFLRMAMNAIDGMLAREFGQQSRLGAYLNELCDVVSDSALYLALFAVPGLAPAPLFVFVLLAALTEYAGVLGLMVGAPRRYDGPMGKSDRAFGIGLLGVLLAGGWIGAAITELALALMGLMCVWTVVRRVRAGLRHDAAQDSVGQRQGEQR</sequence>
<dbReference type="InterPro" id="IPR000462">
    <property type="entry name" value="CDP-OH_P_trans"/>
</dbReference>
<dbReference type="Pfam" id="PF01066">
    <property type="entry name" value="CDP-OH_P_transf"/>
    <property type="match status" value="1"/>
</dbReference>
<name>A0A0S2DXG4_LYSAN</name>
<dbReference type="GO" id="GO:0008654">
    <property type="term" value="P:phospholipid biosynthetic process"/>
    <property type="evidence" value="ECO:0007669"/>
    <property type="project" value="InterPro"/>
</dbReference>
<dbReference type="eggNOG" id="COG0558">
    <property type="taxonomic scope" value="Bacteria"/>
</dbReference>
<dbReference type="InterPro" id="IPR043130">
    <property type="entry name" value="CDP-OH_PTrfase_TM_dom"/>
</dbReference>
<proteinExistence type="predicted"/>
<feature type="transmembrane region" description="Helical" evidence="1">
    <location>
        <begin position="56"/>
        <end position="78"/>
    </location>
</feature>
<dbReference type="GO" id="GO:0016020">
    <property type="term" value="C:membrane"/>
    <property type="evidence" value="ECO:0007669"/>
    <property type="project" value="InterPro"/>
</dbReference>
<gene>
    <name evidence="2" type="ORF">LA76x_4318</name>
</gene>
<evidence type="ECO:0000256" key="1">
    <source>
        <dbReference type="SAM" id="Phobius"/>
    </source>
</evidence>
<dbReference type="AlphaFoldDB" id="A0A0S2DXG4"/>
<dbReference type="EMBL" id="CP011129">
    <property type="protein sequence ID" value="ALN82429.1"/>
    <property type="molecule type" value="Genomic_DNA"/>
</dbReference>
<protein>
    <submittedName>
        <fullName evidence="2">CDP-alcohol phosphatidyltransferase family protein</fullName>
    </submittedName>
</protein>